<dbReference type="PANTHER" id="PTHR37937:SF1">
    <property type="entry name" value="CONJUGATIVE TRANSFER: DNA TRANSPORT"/>
    <property type="match status" value="1"/>
</dbReference>
<accession>A0A7X0ZK77</accession>
<keyword evidence="3" id="KW-1003">Cell membrane</keyword>
<dbReference type="RefSeq" id="WP_185608238.1">
    <property type="nucleotide sequence ID" value="NZ_JAARZO010000007.1"/>
</dbReference>
<dbReference type="PANTHER" id="PTHR37937">
    <property type="entry name" value="CONJUGATIVE TRANSFER: DNA TRANSPORT"/>
    <property type="match status" value="1"/>
</dbReference>
<comment type="caution">
    <text evidence="7">The sequence shown here is derived from an EMBL/GenBank/DDBJ whole genome shotgun (WGS) entry which is preliminary data.</text>
</comment>
<keyword evidence="5" id="KW-1133">Transmembrane helix</keyword>
<evidence type="ECO:0000256" key="5">
    <source>
        <dbReference type="ARBA" id="ARBA00022989"/>
    </source>
</evidence>
<dbReference type="InterPro" id="IPR051539">
    <property type="entry name" value="T4SS-coupling_protein"/>
</dbReference>
<dbReference type="EMBL" id="JAARZO010000007">
    <property type="protein sequence ID" value="MBC2288834.1"/>
    <property type="molecule type" value="Genomic_DNA"/>
</dbReference>
<evidence type="ECO:0000256" key="2">
    <source>
        <dbReference type="ARBA" id="ARBA00008806"/>
    </source>
</evidence>
<dbReference type="InterPro" id="IPR003688">
    <property type="entry name" value="TraG/VirD4"/>
</dbReference>
<gene>
    <name evidence="7" type="ORF">HCB47_14545</name>
</gene>
<keyword evidence="4" id="KW-0812">Transmembrane</keyword>
<dbReference type="CDD" id="cd01127">
    <property type="entry name" value="TrwB_TraG_TraD_VirD4"/>
    <property type="match status" value="2"/>
</dbReference>
<evidence type="ECO:0000313" key="8">
    <source>
        <dbReference type="Proteomes" id="UP000558070"/>
    </source>
</evidence>
<evidence type="ECO:0000256" key="3">
    <source>
        <dbReference type="ARBA" id="ARBA00022475"/>
    </source>
</evidence>
<dbReference type="Pfam" id="PF02534">
    <property type="entry name" value="T4SS-DNA_transf"/>
    <property type="match status" value="1"/>
</dbReference>
<dbReference type="AlphaFoldDB" id="A0A7X0ZK77"/>
<comment type="similarity">
    <text evidence="2">Belongs to the VirD4/TraG family.</text>
</comment>
<reference evidence="7 8" key="1">
    <citation type="submission" date="2020-03" db="EMBL/GenBank/DDBJ databases">
        <title>Soil Listeria distribution.</title>
        <authorList>
            <person name="Liao J."/>
            <person name="Wiedmann M."/>
        </authorList>
    </citation>
    <scope>NUCLEOTIDE SEQUENCE [LARGE SCALE GENOMIC DNA]</scope>
    <source>
        <strain evidence="7 8">FSL L7-0072</strain>
    </source>
</reference>
<protein>
    <submittedName>
        <fullName evidence="7">Type IV secretory system conjugative DNA transfer family protein</fullName>
    </submittedName>
</protein>
<evidence type="ECO:0000256" key="6">
    <source>
        <dbReference type="ARBA" id="ARBA00023136"/>
    </source>
</evidence>
<dbReference type="NCBIfam" id="NF045973">
    <property type="entry name" value="conju_CD1115"/>
    <property type="match status" value="1"/>
</dbReference>
<dbReference type="SUPFAM" id="SSF52540">
    <property type="entry name" value="P-loop containing nucleoside triphosphate hydrolases"/>
    <property type="match status" value="1"/>
</dbReference>
<comment type="subcellular location">
    <subcellularLocation>
        <location evidence="1">Cell membrane</location>
        <topology evidence="1">Multi-pass membrane protein</topology>
    </subcellularLocation>
</comment>
<dbReference type="GO" id="GO:0005886">
    <property type="term" value="C:plasma membrane"/>
    <property type="evidence" value="ECO:0007669"/>
    <property type="project" value="UniProtKB-SubCell"/>
</dbReference>
<dbReference type="InterPro" id="IPR027417">
    <property type="entry name" value="P-loop_NTPase"/>
</dbReference>
<evidence type="ECO:0000256" key="4">
    <source>
        <dbReference type="ARBA" id="ARBA00022692"/>
    </source>
</evidence>
<evidence type="ECO:0000256" key="1">
    <source>
        <dbReference type="ARBA" id="ARBA00004651"/>
    </source>
</evidence>
<evidence type="ECO:0000313" key="7">
    <source>
        <dbReference type="EMBL" id="MBC2288834.1"/>
    </source>
</evidence>
<keyword evidence="6" id="KW-0472">Membrane</keyword>
<proteinExistence type="inferred from homology"/>
<sequence>MGGIIAFLTIGVHRSYFAMEDLLTAGTNSFETRRGIYQTYPFMFSLDETPYDGPPGVPLAHFSMEELVSLQDEDQELVNKEKKKLARRSKLPFGSRAEKQLEKVIMKEQKNKQELNRVPFNVLSDEAFADKEKFWLALGTEITNVCCIGITRSGKKVFFAAPVLDSFSRPVGKYDKASFIVTDLKGELLLENYTMLKKRGYLIRVLNLINTYQSSAYNPLQLVVEAYQKFLDPDGKYTEVEKSQALDSAQKILNTIAFTFYENPDAKEPFWGDNAQLLFVACALVLVEQGIKIGTEDKITIYSLATMVNEMRSDEILSTDHPYLQEFVSETQTEEALFRKYKKQNTLDVFFGELPAGHPSKILYATIKAASKADSTIGAIAAHLFSGLKSYLMRGNATLTSQNEFDLEDIGFGERPTAVFLVIPDQDKSNHALATFFIDQSYKVLTDKAFLESEIDNKRKCKRPVVYLLDEMGNLPLINDLDSKLTACLGRNIRFFIILQSFTQLDKYPEGLKDTILSNCGYMFYIKSPDETTNKMISGRLGNRRVWTMGRQGKFFSLFKQENESLEEKELLNVTELEQLQFGENVILRIMTNEDKEGNEITAYPILNRGKNRFKRHYTYMQGYKEMAWEEIPEVNGGGHTKVQLEDLVTTLDPNVIFLDEMRRKKEGNLMPETSNDGITAPSDIRAIEKIQIDREKALYSLYKLTNRQCKCTDYYNEATLDLLKTQIKKTIIQEKAYRDTILSMLLHDTLENFIQTLLPMKSQQHFTKILQVLQKVEQAA</sequence>
<dbReference type="Proteomes" id="UP000558070">
    <property type="component" value="Unassembled WGS sequence"/>
</dbReference>
<dbReference type="Gene3D" id="3.40.50.300">
    <property type="entry name" value="P-loop containing nucleotide triphosphate hydrolases"/>
    <property type="match status" value="1"/>
</dbReference>
<organism evidence="7 8">
    <name type="scientific">Listeria farberi</name>
    <dbReference type="NCBI Taxonomy" id="2713500"/>
    <lineage>
        <taxon>Bacteria</taxon>
        <taxon>Bacillati</taxon>
        <taxon>Bacillota</taxon>
        <taxon>Bacilli</taxon>
        <taxon>Bacillales</taxon>
        <taxon>Listeriaceae</taxon>
        <taxon>Listeria</taxon>
    </lineage>
</organism>
<name>A0A7X0ZK77_9LIST</name>